<dbReference type="EMBL" id="JACXVP010000012">
    <property type="protein sequence ID" value="KAG5570998.1"/>
    <property type="molecule type" value="Genomic_DNA"/>
</dbReference>
<protein>
    <submittedName>
        <fullName evidence="2">Uncharacterized protein</fullName>
    </submittedName>
</protein>
<proteinExistence type="predicted"/>
<accession>A0A9J5W7J5</accession>
<reference evidence="2 3" key="1">
    <citation type="submission" date="2020-09" db="EMBL/GenBank/DDBJ databases">
        <title>De no assembly of potato wild relative species, Solanum commersonii.</title>
        <authorList>
            <person name="Cho K."/>
        </authorList>
    </citation>
    <scope>NUCLEOTIDE SEQUENCE [LARGE SCALE GENOMIC DNA]</scope>
    <source>
        <strain evidence="2">LZ3.2</strain>
        <tissue evidence="2">Leaf</tissue>
    </source>
</reference>
<feature type="signal peptide" evidence="1">
    <location>
        <begin position="1"/>
        <end position="26"/>
    </location>
</feature>
<evidence type="ECO:0000313" key="3">
    <source>
        <dbReference type="Proteomes" id="UP000824120"/>
    </source>
</evidence>
<evidence type="ECO:0000256" key="1">
    <source>
        <dbReference type="SAM" id="SignalP"/>
    </source>
</evidence>
<gene>
    <name evidence="2" type="ORF">H5410_060764</name>
</gene>
<keyword evidence="3" id="KW-1185">Reference proteome</keyword>
<name>A0A9J5W7J5_SOLCO</name>
<dbReference type="AlphaFoldDB" id="A0A9J5W7J5"/>
<keyword evidence="1" id="KW-0732">Signal</keyword>
<comment type="caution">
    <text evidence="2">The sequence shown here is derived from an EMBL/GenBank/DDBJ whole genome shotgun (WGS) entry which is preliminary data.</text>
</comment>
<dbReference type="Proteomes" id="UP000824120">
    <property type="component" value="Chromosome 12"/>
</dbReference>
<organism evidence="2 3">
    <name type="scientific">Solanum commersonii</name>
    <name type="common">Commerson's wild potato</name>
    <name type="synonym">Commerson's nightshade</name>
    <dbReference type="NCBI Taxonomy" id="4109"/>
    <lineage>
        <taxon>Eukaryota</taxon>
        <taxon>Viridiplantae</taxon>
        <taxon>Streptophyta</taxon>
        <taxon>Embryophyta</taxon>
        <taxon>Tracheophyta</taxon>
        <taxon>Spermatophyta</taxon>
        <taxon>Magnoliopsida</taxon>
        <taxon>eudicotyledons</taxon>
        <taxon>Gunneridae</taxon>
        <taxon>Pentapetalae</taxon>
        <taxon>asterids</taxon>
        <taxon>lamiids</taxon>
        <taxon>Solanales</taxon>
        <taxon>Solanaceae</taxon>
        <taxon>Solanoideae</taxon>
        <taxon>Solaneae</taxon>
        <taxon>Solanum</taxon>
    </lineage>
</organism>
<evidence type="ECO:0000313" key="2">
    <source>
        <dbReference type="EMBL" id="KAG5570998.1"/>
    </source>
</evidence>
<sequence length="71" mass="7207">MTTTGTFTGIVTVLTPCVATITTASASINGVSTTFTVVGFTLAFTAAEEVEEEEVVFSVGSLATLLGCDPK</sequence>
<feature type="chain" id="PRO_5039902296" evidence="1">
    <location>
        <begin position="27"/>
        <end position="71"/>
    </location>
</feature>